<sequence>MDARDALRISREAAKRVQKAILPLPLKKRAEIYGFGKSGITKFVDKVAEDAALEVLLKEKLRVLSEECGYVGEGDVFVALDPLDGTFNAVKGIPFFSVSLCFSNSEKFRDTFFAYVYNLATNEEFFADEEAFKNGEKIKVGEKEDLSEMDAIYYYPKKEMPFKRIRIFGSAALETCLVAEGAFDCFIDVRGMLRIFDVSAGIYIAEKAGAIAVDEKGNPLGEKKFEISERLNVVLSNKLAIKKLLEMVL</sequence>
<accession>A0A7J3LZL2</accession>
<dbReference type="InterPro" id="IPR000760">
    <property type="entry name" value="Inositol_monophosphatase-like"/>
</dbReference>
<dbReference type="Gene3D" id="3.40.190.80">
    <property type="match status" value="1"/>
</dbReference>
<gene>
    <name evidence="10" type="ORF">ENT52_00260</name>
</gene>
<feature type="binding site" evidence="9">
    <location>
        <position position="81"/>
    </location>
    <ligand>
        <name>Mg(2+)</name>
        <dbReference type="ChEBI" id="CHEBI:18420"/>
        <label>1</label>
        <note>catalytic</note>
    </ligand>
</feature>
<dbReference type="GO" id="GO:0007165">
    <property type="term" value="P:signal transduction"/>
    <property type="evidence" value="ECO:0007669"/>
    <property type="project" value="TreeGrafter"/>
</dbReference>
<feature type="binding site" evidence="9">
    <location>
        <position position="66"/>
    </location>
    <ligand>
        <name>Mg(2+)</name>
        <dbReference type="ChEBI" id="CHEBI:18420"/>
        <label>1</label>
        <note>catalytic</note>
    </ligand>
</feature>
<dbReference type="PRINTS" id="PR00377">
    <property type="entry name" value="IMPHPHTASES"/>
</dbReference>
<comment type="catalytic activity">
    <reaction evidence="1">
        <text>beta-D-fructose 1,6-bisphosphate + H2O = beta-D-fructose 6-phosphate + phosphate</text>
        <dbReference type="Rhea" id="RHEA:11064"/>
        <dbReference type="ChEBI" id="CHEBI:15377"/>
        <dbReference type="ChEBI" id="CHEBI:32966"/>
        <dbReference type="ChEBI" id="CHEBI:43474"/>
        <dbReference type="ChEBI" id="CHEBI:57634"/>
        <dbReference type="EC" id="3.1.3.11"/>
    </reaction>
</comment>
<organism evidence="10">
    <name type="scientific">Archaeoglobus fulgidus</name>
    <dbReference type="NCBI Taxonomy" id="2234"/>
    <lineage>
        <taxon>Archaea</taxon>
        <taxon>Methanobacteriati</taxon>
        <taxon>Methanobacteriota</taxon>
        <taxon>Archaeoglobi</taxon>
        <taxon>Archaeoglobales</taxon>
        <taxon>Archaeoglobaceae</taxon>
        <taxon>Archaeoglobus</taxon>
    </lineage>
</organism>
<evidence type="ECO:0000313" key="10">
    <source>
        <dbReference type="EMBL" id="HGT82157.1"/>
    </source>
</evidence>
<dbReference type="EC" id="3.1.3.11" evidence="3"/>
<dbReference type="PANTHER" id="PTHR20854:SF4">
    <property type="entry name" value="INOSITOL-1-MONOPHOSPHATASE-RELATED"/>
    <property type="match status" value="1"/>
</dbReference>
<dbReference type="SUPFAM" id="SSF56655">
    <property type="entry name" value="Carbohydrate phosphatase"/>
    <property type="match status" value="1"/>
</dbReference>
<evidence type="ECO:0000256" key="9">
    <source>
        <dbReference type="PIRSR" id="PIRSR600760-2"/>
    </source>
</evidence>
<keyword evidence="6 9" id="KW-0460">Magnesium</keyword>
<keyword evidence="4 9" id="KW-0479">Metal-binding</keyword>
<proteinExistence type="inferred from homology"/>
<evidence type="ECO:0000256" key="4">
    <source>
        <dbReference type="ARBA" id="ARBA00022723"/>
    </source>
</evidence>
<evidence type="ECO:0000256" key="8">
    <source>
        <dbReference type="ARBA" id="ARBA00038103"/>
    </source>
</evidence>
<evidence type="ECO:0000256" key="7">
    <source>
        <dbReference type="ARBA" id="ARBA00023277"/>
    </source>
</evidence>
<evidence type="ECO:0000256" key="2">
    <source>
        <dbReference type="ARBA" id="ARBA00001946"/>
    </source>
</evidence>
<dbReference type="GO" id="GO:0006020">
    <property type="term" value="P:inositol metabolic process"/>
    <property type="evidence" value="ECO:0007669"/>
    <property type="project" value="TreeGrafter"/>
</dbReference>
<feature type="binding site" evidence="9">
    <location>
        <position position="83"/>
    </location>
    <ligand>
        <name>Mg(2+)</name>
        <dbReference type="ChEBI" id="CHEBI:18420"/>
        <label>1</label>
        <note>catalytic</note>
    </ligand>
</feature>
<evidence type="ECO:0000256" key="3">
    <source>
        <dbReference type="ARBA" id="ARBA00013093"/>
    </source>
</evidence>
<evidence type="ECO:0000256" key="1">
    <source>
        <dbReference type="ARBA" id="ARBA00001273"/>
    </source>
</evidence>
<dbReference type="GO" id="GO:0008934">
    <property type="term" value="F:inositol monophosphate 1-phosphatase activity"/>
    <property type="evidence" value="ECO:0007669"/>
    <property type="project" value="TreeGrafter"/>
</dbReference>
<evidence type="ECO:0000256" key="5">
    <source>
        <dbReference type="ARBA" id="ARBA00022801"/>
    </source>
</evidence>
<protein>
    <recommendedName>
        <fullName evidence="3">fructose-bisphosphatase</fullName>
        <ecNumber evidence="3">3.1.3.11</ecNumber>
    </recommendedName>
</protein>
<dbReference type="FunFam" id="3.40.190.80:FF:000020">
    <property type="entry name" value="Fructose-1,6-bisphosphatase/inositol-1-monophosphatase"/>
    <property type="match status" value="1"/>
</dbReference>
<dbReference type="Pfam" id="PF00459">
    <property type="entry name" value="Inositol_P"/>
    <property type="match status" value="1"/>
</dbReference>
<comment type="caution">
    <text evidence="10">The sequence shown here is derived from an EMBL/GenBank/DDBJ whole genome shotgun (WGS) entry which is preliminary data.</text>
</comment>
<evidence type="ECO:0000256" key="6">
    <source>
        <dbReference type="ARBA" id="ARBA00022842"/>
    </source>
</evidence>
<reference evidence="10" key="1">
    <citation type="journal article" date="2020" name="mSystems">
        <title>Genome- and Community-Level Interaction Insights into Carbon Utilization and Element Cycling Functions of Hydrothermarchaeota in Hydrothermal Sediment.</title>
        <authorList>
            <person name="Zhou Z."/>
            <person name="Liu Y."/>
            <person name="Xu W."/>
            <person name="Pan J."/>
            <person name="Luo Z.H."/>
            <person name="Li M."/>
        </authorList>
    </citation>
    <scope>NUCLEOTIDE SEQUENCE [LARGE SCALE GENOMIC DNA]</scope>
    <source>
        <strain evidence="10">SpSt-587</strain>
    </source>
</reference>
<feature type="binding site" evidence="9">
    <location>
        <position position="197"/>
    </location>
    <ligand>
        <name>Mg(2+)</name>
        <dbReference type="ChEBI" id="CHEBI:18420"/>
        <label>1</label>
        <note>catalytic</note>
    </ligand>
</feature>
<comment type="similarity">
    <text evidence="8">Belongs to the inositol monophosphatase superfamily. FBPase class 4 family.</text>
</comment>
<dbReference type="EMBL" id="DSYZ01000009">
    <property type="protein sequence ID" value="HGT82157.1"/>
    <property type="molecule type" value="Genomic_DNA"/>
</dbReference>
<keyword evidence="5" id="KW-0378">Hydrolase</keyword>
<dbReference type="PANTHER" id="PTHR20854">
    <property type="entry name" value="INOSITOL MONOPHOSPHATASE"/>
    <property type="match status" value="1"/>
</dbReference>
<dbReference type="GO" id="GO:0046872">
    <property type="term" value="F:metal ion binding"/>
    <property type="evidence" value="ECO:0007669"/>
    <property type="project" value="UniProtKB-KW"/>
</dbReference>
<keyword evidence="7" id="KW-0119">Carbohydrate metabolism</keyword>
<comment type="cofactor">
    <cofactor evidence="2 9">
        <name>Mg(2+)</name>
        <dbReference type="ChEBI" id="CHEBI:18420"/>
    </cofactor>
</comment>
<dbReference type="AlphaFoldDB" id="A0A7J3LZL2"/>
<feature type="binding site" evidence="9">
    <location>
        <position position="84"/>
    </location>
    <ligand>
        <name>Mg(2+)</name>
        <dbReference type="ChEBI" id="CHEBI:18420"/>
        <label>1</label>
        <note>catalytic</note>
    </ligand>
</feature>
<name>A0A7J3LZL2_ARCFL</name>
<dbReference type="GO" id="GO:0042132">
    <property type="term" value="F:fructose 1,6-bisphosphate 1-phosphatase activity"/>
    <property type="evidence" value="ECO:0007669"/>
    <property type="project" value="UniProtKB-EC"/>
</dbReference>
<dbReference type="Gene3D" id="3.30.540.10">
    <property type="entry name" value="Fructose-1,6-Bisphosphatase, subunit A, domain 1"/>
    <property type="match status" value="1"/>
</dbReference>